<reference evidence="2 3" key="1">
    <citation type="journal article" date="2018" name="Plant J.">
        <title>Genome sequences of Chlorella sorokiniana UTEX 1602 and Micractinium conductrix SAG 241.80: implications to maltose excretion by a green alga.</title>
        <authorList>
            <person name="Arriola M.B."/>
            <person name="Velmurugan N."/>
            <person name="Zhang Y."/>
            <person name="Plunkett M.H."/>
            <person name="Hondzo H."/>
            <person name="Barney B.M."/>
        </authorList>
    </citation>
    <scope>NUCLEOTIDE SEQUENCE [LARGE SCALE GENOMIC DNA]</scope>
    <source>
        <strain evidence="3">UTEX 1602</strain>
    </source>
</reference>
<sequence>MSSEGAGEELSEAAMDVLHSPAIMPLVLQRLGGLPERHRTIPLVCRSWLELVHSPHLLRDISISLDCNRPEALPSFCAWLARRAAGHVQRLELELRAQGITPALKGEADARMLFAALQACAAGGALRELRLRADSQLTVSPDALGLLCACLERLSLQAHSRSHESASTAIYAFGLEELTALRELELVGSAVELHRSHLPPGLTQLHLQGFRDLTSSMRHSLPRQLEALSQLRALHLVGIYANTPDCYRPLLSLPVIETLALTKCAHLPACLPQLSTLRALCLERAPVSDDRQAAAELGTTLTGLTQLTRLAIRGMELGGCLPAALSELGQLRSLHLVRDGNEIAKWNVPQLPRSGPYLDSLEQLVLEPHVAEHNLPVLSKASKLRSLTLCGQLCSGLAHLTVAAWAAGQPCLHQLAIFEWPVPERTRQRRMDTTWPQLQERLERQQLPVSLAVIYSVATYDDMCRAQPLLSLADLPPPS</sequence>
<dbReference type="AlphaFoldDB" id="A0A2P6TIN8"/>
<dbReference type="PANTHER" id="PTHR38926:SF72">
    <property type="entry name" value="IM:7136021-RELATED"/>
    <property type="match status" value="1"/>
</dbReference>
<dbReference type="SUPFAM" id="SSF52047">
    <property type="entry name" value="RNI-like"/>
    <property type="match status" value="1"/>
</dbReference>
<proteinExistence type="predicted"/>
<protein>
    <submittedName>
        <fullName evidence="2">Brassinosteroid receptor</fullName>
    </submittedName>
</protein>
<dbReference type="OrthoDB" id="550575at2759"/>
<evidence type="ECO:0000256" key="1">
    <source>
        <dbReference type="ARBA" id="ARBA00004430"/>
    </source>
</evidence>
<dbReference type="Gene3D" id="3.80.10.10">
    <property type="entry name" value="Ribonuclease Inhibitor"/>
    <property type="match status" value="2"/>
</dbReference>
<dbReference type="Proteomes" id="UP000239899">
    <property type="component" value="Unassembled WGS sequence"/>
</dbReference>
<keyword evidence="3" id="KW-1185">Reference proteome</keyword>
<comment type="caution">
    <text evidence="2">The sequence shown here is derived from an EMBL/GenBank/DDBJ whole genome shotgun (WGS) entry which is preliminary data.</text>
</comment>
<dbReference type="EMBL" id="LHPG02000014">
    <property type="protein sequence ID" value="PRW39117.1"/>
    <property type="molecule type" value="Genomic_DNA"/>
</dbReference>
<evidence type="ECO:0000313" key="2">
    <source>
        <dbReference type="EMBL" id="PRW39117.1"/>
    </source>
</evidence>
<accession>A0A2P6TIN8</accession>
<dbReference type="GO" id="GO:0005930">
    <property type="term" value="C:axoneme"/>
    <property type="evidence" value="ECO:0007669"/>
    <property type="project" value="UniProtKB-SubCell"/>
</dbReference>
<name>A0A2P6TIN8_CHLSO</name>
<evidence type="ECO:0000313" key="3">
    <source>
        <dbReference type="Proteomes" id="UP000239899"/>
    </source>
</evidence>
<keyword evidence="2" id="KW-0675">Receptor</keyword>
<organism evidence="2 3">
    <name type="scientific">Chlorella sorokiniana</name>
    <name type="common">Freshwater green alga</name>
    <dbReference type="NCBI Taxonomy" id="3076"/>
    <lineage>
        <taxon>Eukaryota</taxon>
        <taxon>Viridiplantae</taxon>
        <taxon>Chlorophyta</taxon>
        <taxon>core chlorophytes</taxon>
        <taxon>Trebouxiophyceae</taxon>
        <taxon>Chlorellales</taxon>
        <taxon>Chlorellaceae</taxon>
        <taxon>Chlorella clade</taxon>
        <taxon>Chlorella</taxon>
    </lineage>
</organism>
<gene>
    <name evidence="2" type="ORF">C2E21_7075</name>
</gene>
<dbReference type="InterPro" id="IPR032675">
    <property type="entry name" value="LRR_dom_sf"/>
</dbReference>
<comment type="subcellular location">
    <subcellularLocation>
        <location evidence="1">Cytoplasm</location>
        <location evidence="1">Cytoskeleton</location>
        <location evidence="1">Cilium axoneme</location>
    </subcellularLocation>
</comment>
<dbReference type="PANTHER" id="PTHR38926">
    <property type="entry name" value="F-BOX DOMAIN CONTAINING PROTEIN, EXPRESSED"/>
    <property type="match status" value="1"/>
</dbReference>